<feature type="domain" description="C2H2-type" evidence="7">
    <location>
        <begin position="369"/>
        <end position="395"/>
    </location>
</feature>
<feature type="domain" description="C2H2-type" evidence="7">
    <location>
        <begin position="133"/>
        <end position="156"/>
    </location>
</feature>
<dbReference type="SMART" id="SM00355">
    <property type="entry name" value="ZnF_C2H2"/>
    <property type="match status" value="11"/>
</dbReference>
<feature type="domain" description="C2H2-type" evidence="7">
    <location>
        <begin position="106"/>
        <end position="133"/>
    </location>
</feature>
<reference evidence="8" key="1">
    <citation type="submission" date="2020-11" db="EMBL/GenBank/DDBJ databases">
        <authorList>
            <person name="Tran Van P."/>
        </authorList>
    </citation>
    <scope>NUCLEOTIDE SEQUENCE</scope>
</reference>
<dbReference type="GO" id="GO:0005634">
    <property type="term" value="C:nucleus"/>
    <property type="evidence" value="ECO:0007669"/>
    <property type="project" value="UniProtKB-ARBA"/>
</dbReference>
<feature type="domain" description="C2H2-type" evidence="7">
    <location>
        <begin position="160"/>
        <end position="189"/>
    </location>
</feature>
<evidence type="ECO:0000313" key="8">
    <source>
        <dbReference type="EMBL" id="CAD7643464.1"/>
    </source>
</evidence>
<dbReference type="PROSITE" id="PS50157">
    <property type="entry name" value="ZINC_FINGER_C2H2_2"/>
    <property type="match status" value="7"/>
</dbReference>
<dbReference type="PANTHER" id="PTHR19818:SF139">
    <property type="entry name" value="PAIR-RULE PROTEIN ODD-PAIRED"/>
    <property type="match status" value="1"/>
</dbReference>
<keyword evidence="2" id="KW-0677">Repeat</keyword>
<dbReference type="Proteomes" id="UP000759131">
    <property type="component" value="Unassembled WGS sequence"/>
</dbReference>
<keyword evidence="9" id="KW-1185">Reference proteome</keyword>
<keyword evidence="3 5" id="KW-0863">Zinc-finger</keyword>
<dbReference type="GO" id="GO:0000981">
    <property type="term" value="F:DNA-binding transcription factor activity, RNA polymerase II-specific"/>
    <property type="evidence" value="ECO:0007669"/>
    <property type="project" value="TreeGrafter"/>
</dbReference>
<dbReference type="InterPro" id="IPR036236">
    <property type="entry name" value="Znf_C2H2_sf"/>
</dbReference>
<keyword evidence="1" id="KW-0479">Metal-binding</keyword>
<dbReference type="PANTHER" id="PTHR19818">
    <property type="entry name" value="ZINC FINGER PROTEIN ZIC AND GLI"/>
    <property type="match status" value="1"/>
</dbReference>
<dbReference type="GO" id="GO:0008270">
    <property type="term" value="F:zinc ion binding"/>
    <property type="evidence" value="ECO:0007669"/>
    <property type="project" value="UniProtKB-KW"/>
</dbReference>
<gene>
    <name evidence="8" type="ORF">OSB1V03_LOCUS19608</name>
</gene>
<dbReference type="InterPro" id="IPR050329">
    <property type="entry name" value="GLI_C2H2-zinc-finger"/>
</dbReference>
<dbReference type="InterPro" id="IPR013087">
    <property type="entry name" value="Znf_C2H2_type"/>
</dbReference>
<organism evidence="8">
    <name type="scientific">Medioppia subpectinata</name>
    <dbReference type="NCBI Taxonomy" id="1979941"/>
    <lineage>
        <taxon>Eukaryota</taxon>
        <taxon>Metazoa</taxon>
        <taxon>Ecdysozoa</taxon>
        <taxon>Arthropoda</taxon>
        <taxon>Chelicerata</taxon>
        <taxon>Arachnida</taxon>
        <taxon>Acari</taxon>
        <taxon>Acariformes</taxon>
        <taxon>Sarcoptiformes</taxon>
        <taxon>Oribatida</taxon>
        <taxon>Brachypylina</taxon>
        <taxon>Oppioidea</taxon>
        <taxon>Oppiidae</taxon>
        <taxon>Medioppia</taxon>
    </lineage>
</organism>
<protein>
    <recommendedName>
        <fullName evidence="7">C2H2-type domain-containing protein</fullName>
    </recommendedName>
</protein>
<evidence type="ECO:0000256" key="2">
    <source>
        <dbReference type="ARBA" id="ARBA00022737"/>
    </source>
</evidence>
<dbReference type="PROSITE" id="PS00028">
    <property type="entry name" value="ZINC_FINGER_C2H2_1"/>
    <property type="match status" value="5"/>
</dbReference>
<sequence length="395" mass="45765">NETICGSVDQNEDMNDRQDLNRNEEKSKSMNEISSEAKDSETEEYNNGSSDEEMDDKSDTEKETKRRKHNKKTDGQFVCDFIGCGKNFATKGSVTQHKSVHLGHTYRCEECGVVFKSNCSLVKHKRIHLGETYRCDDCGTTYPSKLRLNGHKSAKHGTAYQCSHPGCDYKTGHKSALNKHRLNHVNDYQFKCGCDKAFKTQKYLNLHQKRVHPDSFADIPWIECSHTGCQYRSKCKRDIKTHIKEHTKPCICEICGKSIPSKNIATHRRTHNKSLQIPCEWPECERRFINNSFMRAHMNSHTCETTYRCQWPGCDNTYTNKLSLSVHQKRVHKGLLDQKCHWPECEYSTTNPIRLHNHIDRQHEGLQDYRCSHTGCDYTTTKCGQLDTHMKTHKN</sequence>
<dbReference type="Gene3D" id="3.30.160.60">
    <property type="entry name" value="Classic Zinc Finger"/>
    <property type="match status" value="6"/>
</dbReference>
<name>A0A7R9LL20_9ACAR</name>
<feature type="domain" description="C2H2-type" evidence="7">
    <location>
        <begin position="77"/>
        <end position="106"/>
    </location>
</feature>
<evidence type="ECO:0000256" key="6">
    <source>
        <dbReference type="SAM" id="MobiDB-lite"/>
    </source>
</evidence>
<evidence type="ECO:0000259" key="7">
    <source>
        <dbReference type="PROSITE" id="PS50157"/>
    </source>
</evidence>
<evidence type="ECO:0000256" key="5">
    <source>
        <dbReference type="PROSITE-ProRule" id="PRU00042"/>
    </source>
</evidence>
<dbReference type="GO" id="GO:0000978">
    <property type="term" value="F:RNA polymerase II cis-regulatory region sequence-specific DNA binding"/>
    <property type="evidence" value="ECO:0007669"/>
    <property type="project" value="TreeGrafter"/>
</dbReference>
<proteinExistence type="predicted"/>
<evidence type="ECO:0000256" key="3">
    <source>
        <dbReference type="ARBA" id="ARBA00022771"/>
    </source>
</evidence>
<feature type="compositionally biased region" description="Basic and acidic residues" evidence="6">
    <location>
        <begin position="14"/>
        <end position="40"/>
    </location>
</feature>
<feature type="non-terminal residue" evidence="8">
    <location>
        <position position="1"/>
    </location>
</feature>
<dbReference type="OrthoDB" id="6514872at2759"/>
<feature type="domain" description="C2H2-type" evidence="7">
    <location>
        <begin position="277"/>
        <end position="306"/>
    </location>
</feature>
<feature type="domain" description="C2H2-type" evidence="7">
    <location>
        <begin position="307"/>
        <end position="334"/>
    </location>
</feature>
<keyword evidence="4" id="KW-0862">Zinc</keyword>
<evidence type="ECO:0000256" key="1">
    <source>
        <dbReference type="ARBA" id="ARBA00022723"/>
    </source>
</evidence>
<dbReference type="SUPFAM" id="SSF57667">
    <property type="entry name" value="beta-beta-alpha zinc fingers"/>
    <property type="match status" value="4"/>
</dbReference>
<evidence type="ECO:0000313" key="9">
    <source>
        <dbReference type="Proteomes" id="UP000759131"/>
    </source>
</evidence>
<dbReference type="EMBL" id="CAJPIZ010029286">
    <property type="protein sequence ID" value="CAG2119661.1"/>
    <property type="molecule type" value="Genomic_DNA"/>
</dbReference>
<evidence type="ECO:0000256" key="4">
    <source>
        <dbReference type="ARBA" id="ARBA00022833"/>
    </source>
</evidence>
<dbReference type="GO" id="GO:0045944">
    <property type="term" value="P:positive regulation of transcription by RNA polymerase II"/>
    <property type="evidence" value="ECO:0007669"/>
    <property type="project" value="UniProtKB-ARBA"/>
</dbReference>
<dbReference type="AlphaFoldDB" id="A0A7R9LL20"/>
<accession>A0A7R9LL20</accession>
<feature type="region of interest" description="Disordered" evidence="6">
    <location>
        <begin position="1"/>
        <end position="69"/>
    </location>
</feature>
<dbReference type="EMBL" id="OC883861">
    <property type="protein sequence ID" value="CAD7643464.1"/>
    <property type="molecule type" value="Genomic_DNA"/>
</dbReference>
<dbReference type="Pfam" id="PF00096">
    <property type="entry name" value="zf-C2H2"/>
    <property type="match status" value="4"/>
</dbReference>